<dbReference type="Proteomes" id="UP000509241">
    <property type="component" value="Chromosome"/>
</dbReference>
<reference evidence="2 3" key="1">
    <citation type="submission" date="2020-07" db="EMBL/GenBank/DDBJ databases">
        <authorList>
            <person name="Cui H."/>
        </authorList>
    </citation>
    <scope>NUCLEOTIDE SEQUENCE [LARGE SCALE GENOMIC DNA]</scope>
    <source>
        <strain evidence="2 3">YPL8</strain>
    </source>
</reference>
<proteinExistence type="predicted"/>
<dbReference type="AlphaFoldDB" id="A0A7D5H7C2"/>
<accession>A0A7D5H7C2</accession>
<dbReference type="GeneID" id="56033597"/>
<sequence length="147" mass="16568">MAEDDTQSPEISARSDASHEHDCPFLSVDGTTWTDLTAVQRDCLEIVSRRENDANPVDEPEILRTLERRSPVAKQTHRYADLMVLVGRVLLSRRVRHTERTSEYRLTDEGRALLLQRAERLAEICGIRTVEAEPATETVARDGGKNG</sequence>
<dbReference type="KEGG" id="haly:HYG82_09860"/>
<protein>
    <submittedName>
        <fullName evidence="2">PadR family transcriptional regulator</fullName>
    </submittedName>
</protein>
<evidence type="ECO:0000313" key="2">
    <source>
        <dbReference type="EMBL" id="QLG49135.1"/>
    </source>
</evidence>
<gene>
    <name evidence="2" type="ORF">HYG82_09860</name>
</gene>
<organism evidence="2 3">
    <name type="scientific">Natrinema halophilum</name>
    <dbReference type="NCBI Taxonomy" id="1699371"/>
    <lineage>
        <taxon>Archaea</taxon>
        <taxon>Methanobacteriati</taxon>
        <taxon>Methanobacteriota</taxon>
        <taxon>Stenosarchaea group</taxon>
        <taxon>Halobacteria</taxon>
        <taxon>Halobacteriales</taxon>
        <taxon>Natrialbaceae</taxon>
        <taxon>Natrinema</taxon>
    </lineage>
</organism>
<name>A0A7D5H7C2_9EURY</name>
<evidence type="ECO:0000256" key="1">
    <source>
        <dbReference type="SAM" id="MobiDB-lite"/>
    </source>
</evidence>
<dbReference type="RefSeq" id="WP_179260870.1">
    <property type="nucleotide sequence ID" value="NZ_CP058601.1"/>
</dbReference>
<evidence type="ECO:0000313" key="3">
    <source>
        <dbReference type="Proteomes" id="UP000509241"/>
    </source>
</evidence>
<keyword evidence="3" id="KW-1185">Reference proteome</keyword>
<feature type="region of interest" description="Disordered" evidence="1">
    <location>
        <begin position="1"/>
        <end position="21"/>
    </location>
</feature>
<dbReference type="EMBL" id="CP058601">
    <property type="protein sequence ID" value="QLG49135.1"/>
    <property type="molecule type" value="Genomic_DNA"/>
</dbReference>